<dbReference type="InterPro" id="IPR028889">
    <property type="entry name" value="USP"/>
</dbReference>
<dbReference type="CDD" id="cd02662">
    <property type="entry name" value="Peptidase_C19F"/>
    <property type="match status" value="1"/>
</dbReference>
<evidence type="ECO:0000256" key="4">
    <source>
        <dbReference type="ARBA" id="ARBA00022670"/>
    </source>
</evidence>
<feature type="region of interest" description="Disordered" evidence="8">
    <location>
        <begin position="260"/>
        <end position="286"/>
    </location>
</feature>
<feature type="compositionally biased region" description="Polar residues" evidence="8">
    <location>
        <begin position="750"/>
        <end position="761"/>
    </location>
</feature>
<evidence type="ECO:0000313" key="12">
    <source>
        <dbReference type="Proteomes" id="UP001303115"/>
    </source>
</evidence>
<keyword evidence="9" id="KW-0472">Membrane</keyword>
<feature type="region of interest" description="Disordered" evidence="8">
    <location>
        <begin position="671"/>
        <end position="778"/>
    </location>
</feature>
<evidence type="ECO:0000313" key="11">
    <source>
        <dbReference type="EMBL" id="KAK4042924.1"/>
    </source>
</evidence>
<dbReference type="EMBL" id="MU854334">
    <property type="protein sequence ID" value="KAK4042924.1"/>
    <property type="molecule type" value="Genomic_DNA"/>
</dbReference>
<dbReference type="GO" id="GO:0005634">
    <property type="term" value="C:nucleus"/>
    <property type="evidence" value="ECO:0007669"/>
    <property type="project" value="TreeGrafter"/>
</dbReference>
<keyword evidence="9" id="KW-1133">Transmembrane helix</keyword>
<dbReference type="PROSITE" id="PS50235">
    <property type="entry name" value="USP_3"/>
    <property type="match status" value="1"/>
</dbReference>
<dbReference type="GO" id="GO:0016579">
    <property type="term" value="P:protein deubiquitination"/>
    <property type="evidence" value="ECO:0007669"/>
    <property type="project" value="InterPro"/>
</dbReference>
<dbReference type="InterPro" id="IPR050164">
    <property type="entry name" value="Peptidase_C19"/>
</dbReference>
<keyword evidence="6" id="KW-0378">Hydrolase</keyword>
<keyword evidence="5" id="KW-0833">Ubl conjugation pathway</keyword>
<dbReference type="GO" id="GO:0006508">
    <property type="term" value="P:proteolysis"/>
    <property type="evidence" value="ECO:0007669"/>
    <property type="project" value="UniProtKB-KW"/>
</dbReference>
<evidence type="ECO:0000256" key="8">
    <source>
        <dbReference type="SAM" id="MobiDB-lite"/>
    </source>
</evidence>
<comment type="catalytic activity">
    <reaction evidence="1">
        <text>Thiol-dependent hydrolysis of ester, thioester, amide, peptide and isopeptide bonds formed by the C-terminal Gly of ubiquitin (a 76-residue protein attached to proteins as an intracellular targeting signal).</text>
        <dbReference type="EC" id="3.4.19.12"/>
    </reaction>
</comment>
<dbReference type="PROSITE" id="PS00973">
    <property type="entry name" value="USP_2"/>
    <property type="match status" value="1"/>
</dbReference>
<evidence type="ECO:0000256" key="7">
    <source>
        <dbReference type="ARBA" id="ARBA00022807"/>
    </source>
</evidence>
<dbReference type="SUPFAM" id="SSF54001">
    <property type="entry name" value="Cysteine proteinases"/>
    <property type="match status" value="1"/>
</dbReference>
<evidence type="ECO:0000256" key="1">
    <source>
        <dbReference type="ARBA" id="ARBA00000707"/>
    </source>
</evidence>
<name>A0AAN6PKY9_9PEZI</name>
<keyword evidence="9" id="KW-0812">Transmembrane</keyword>
<feature type="region of interest" description="Disordered" evidence="8">
    <location>
        <begin position="570"/>
        <end position="609"/>
    </location>
</feature>
<dbReference type="GO" id="GO:0005829">
    <property type="term" value="C:cytosol"/>
    <property type="evidence" value="ECO:0007669"/>
    <property type="project" value="TreeGrafter"/>
</dbReference>
<dbReference type="Proteomes" id="UP001303115">
    <property type="component" value="Unassembled WGS sequence"/>
</dbReference>
<comment type="caution">
    <text evidence="11">The sequence shown here is derived from an EMBL/GenBank/DDBJ whole genome shotgun (WGS) entry which is preliminary data.</text>
</comment>
<proteinExistence type="inferred from homology"/>
<dbReference type="InterPro" id="IPR001394">
    <property type="entry name" value="Peptidase_C19_UCH"/>
</dbReference>
<evidence type="ECO:0000256" key="3">
    <source>
        <dbReference type="ARBA" id="ARBA00012759"/>
    </source>
</evidence>
<evidence type="ECO:0000259" key="10">
    <source>
        <dbReference type="PROSITE" id="PS50235"/>
    </source>
</evidence>
<gene>
    <name evidence="11" type="ORF">C8A01DRAFT_33028</name>
</gene>
<dbReference type="Pfam" id="PF00443">
    <property type="entry name" value="UCH"/>
    <property type="match status" value="1"/>
</dbReference>
<evidence type="ECO:0000256" key="5">
    <source>
        <dbReference type="ARBA" id="ARBA00022786"/>
    </source>
</evidence>
<dbReference type="GO" id="GO:0004843">
    <property type="term" value="F:cysteine-type deubiquitinase activity"/>
    <property type="evidence" value="ECO:0007669"/>
    <property type="project" value="UniProtKB-EC"/>
</dbReference>
<reference evidence="12" key="1">
    <citation type="journal article" date="2023" name="Mol. Phylogenet. Evol.">
        <title>Genome-scale phylogeny and comparative genomics of the fungal order Sordariales.</title>
        <authorList>
            <person name="Hensen N."/>
            <person name="Bonometti L."/>
            <person name="Westerberg I."/>
            <person name="Brannstrom I.O."/>
            <person name="Guillou S."/>
            <person name="Cros-Aarteil S."/>
            <person name="Calhoun S."/>
            <person name="Haridas S."/>
            <person name="Kuo A."/>
            <person name="Mondo S."/>
            <person name="Pangilinan J."/>
            <person name="Riley R."/>
            <person name="LaButti K."/>
            <person name="Andreopoulos B."/>
            <person name="Lipzen A."/>
            <person name="Chen C."/>
            <person name="Yan M."/>
            <person name="Daum C."/>
            <person name="Ng V."/>
            <person name="Clum A."/>
            <person name="Steindorff A."/>
            <person name="Ohm R.A."/>
            <person name="Martin F."/>
            <person name="Silar P."/>
            <person name="Natvig D.O."/>
            <person name="Lalanne C."/>
            <person name="Gautier V."/>
            <person name="Ament-Velasquez S.L."/>
            <person name="Kruys A."/>
            <person name="Hutchinson M.I."/>
            <person name="Powell A.J."/>
            <person name="Barry K."/>
            <person name="Miller A.N."/>
            <person name="Grigoriev I.V."/>
            <person name="Debuchy R."/>
            <person name="Gladieux P."/>
            <person name="Hiltunen Thoren M."/>
            <person name="Johannesson H."/>
        </authorList>
    </citation>
    <scope>NUCLEOTIDE SEQUENCE [LARGE SCALE GENOMIC DNA]</scope>
    <source>
        <strain evidence="12">CBS 284.82</strain>
    </source>
</reference>
<dbReference type="PANTHER" id="PTHR24006">
    <property type="entry name" value="UBIQUITIN CARBOXYL-TERMINAL HYDROLASE"/>
    <property type="match status" value="1"/>
</dbReference>
<evidence type="ECO:0000256" key="6">
    <source>
        <dbReference type="ARBA" id="ARBA00022801"/>
    </source>
</evidence>
<dbReference type="InterPro" id="IPR038765">
    <property type="entry name" value="Papain-like_cys_pep_sf"/>
</dbReference>
<organism evidence="11 12">
    <name type="scientific">Parachaetomium inaequale</name>
    <dbReference type="NCBI Taxonomy" id="2588326"/>
    <lineage>
        <taxon>Eukaryota</taxon>
        <taxon>Fungi</taxon>
        <taxon>Dikarya</taxon>
        <taxon>Ascomycota</taxon>
        <taxon>Pezizomycotina</taxon>
        <taxon>Sordariomycetes</taxon>
        <taxon>Sordariomycetidae</taxon>
        <taxon>Sordariales</taxon>
        <taxon>Chaetomiaceae</taxon>
        <taxon>Parachaetomium</taxon>
    </lineage>
</organism>
<feature type="domain" description="USP" evidence="10">
    <location>
        <begin position="153"/>
        <end position="633"/>
    </location>
</feature>
<feature type="compositionally biased region" description="Gly residues" evidence="8">
    <location>
        <begin position="580"/>
        <end position="589"/>
    </location>
</feature>
<dbReference type="AlphaFoldDB" id="A0AAN6PKY9"/>
<protein>
    <recommendedName>
        <fullName evidence="3">ubiquitinyl hydrolase 1</fullName>
        <ecNumber evidence="3">3.4.19.12</ecNumber>
    </recommendedName>
</protein>
<comment type="similarity">
    <text evidence="2">Belongs to the peptidase C19 family.</text>
</comment>
<keyword evidence="4" id="KW-0645">Protease</keyword>
<accession>A0AAN6PKY9</accession>
<dbReference type="EC" id="3.4.19.12" evidence="3"/>
<dbReference type="InterPro" id="IPR018200">
    <property type="entry name" value="USP_CS"/>
</dbReference>
<feature type="transmembrane region" description="Helical" evidence="9">
    <location>
        <begin position="33"/>
        <end position="51"/>
    </location>
</feature>
<evidence type="ECO:0000256" key="2">
    <source>
        <dbReference type="ARBA" id="ARBA00009085"/>
    </source>
</evidence>
<feature type="compositionally biased region" description="Polar residues" evidence="8">
    <location>
        <begin position="671"/>
        <end position="693"/>
    </location>
</feature>
<keyword evidence="12" id="KW-1185">Reference proteome</keyword>
<keyword evidence="7" id="KW-0788">Thiol protease</keyword>
<evidence type="ECO:0000256" key="9">
    <source>
        <dbReference type="SAM" id="Phobius"/>
    </source>
</evidence>
<dbReference type="PANTHER" id="PTHR24006:SF888">
    <property type="entry name" value="UBIQUITIN CARBOXYL-TERMINAL HYDROLASE 30"/>
    <property type="match status" value="1"/>
</dbReference>
<sequence length="778" mass="85119">MNSDTKRLFSKFDTRGGPDLYQHYTDGQLRNRLTNPSVVITVALLVVTVAYQAAHRQRRLPSILQLLWGATVTVIPARLLFALDRLINPPLFPLHMLKPQPPTRAAKSDALRRILGMDNGGGIIGSVSQVGRKGLGSISSAALGSRPAGDQPPGLGNYDNSCYQNSILQGLASLKHLPAYLSAISLERRLDLAPTRTVDTLRELMAELTNPSSNGRTLWTPKVLKNMSTWQQQDAQEYYSKLLDQIDNEIAKAARALKDSPGFEPDRASYDSSASQHSDDSGYHSLNGHSKLGLEPRLARNPLEGFMAQRVACVSCGHCEGLTMIPFNCLTLTLGSLPEHDLYERLDHYTKVESIEGVECLKCSLIMCRDLVKALAERTEMLPEFERRLELLEEALEEEAFDEETLTKKCNIPPKMRATSTKTKQVVLARPPQSLVFHVNRSGFDEQTGYMFKNSAAVRFPMVLDMGPWCLGSTEGRASLEDEGAVAARDVEQWTLDPRSSMVAGDREPSRITGPIYELRAVVTHYGHHENGHYVCYRKHPLSSPPTISKSEGAETPDELTSEEYAVDDGMDLDHETGPGDDGSSGGEADGAASSQDEPQPQWWRLSDEDVTRVDERTVLSQGGVFMLFYDCVDPNSVLVSDLDKSDGMERAAEDSDMQDEAPPSCLVIQSSSGVEQNGRSPTYSDSDSSTQLDDALPLPGTATTASEPSETRGLGETASQPQALSPEPQEPAKRPIPVIGTLDPAEDQNMGQASPDSMTQPMDGLLLPQSLARVPEV</sequence>
<dbReference type="Gene3D" id="3.90.70.10">
    <property type="entry name" value="Cysteine proteinases"/>
    <property type="match status" value="1"/>
</dbReference>